<reference evidence="2 3" key="1">
    <citation type="submission" date="2021-06" db="EMBL/GenBank/DDBJ databases">
        <authorList>
            <person name="Palmer J.M."/>
        </authorList>
    </citation>
    <scope>NUCLEOTIDE SEQUENCE [LARGE SCALE GENOMIC DNA]</scope>
    <source>
        <strain evidence="2 3">XC_2019</strain>
        <tissue evidence="2">Muscle</tissue>
    </source>
</reference>
<organism evidence="2 3">
    <name type="scientific">Xenoophorus captivus</name>
    <dbReference type="NCBI Taxonomy" id="1517983"/>
    <lineage>
        <taxon>Eukaryota</taxon>
        <taxon>Metazoa</taxon>
        <taxon>Chordata</taxon>
        <taxon>Craniata</taxon>
        <taxon>Vertebrata</taxon>
        <taxon>Euteleostomi</taxon>
        <taxon>Actinopterygii</taxon>
        <taxon>Neopterygii</taxon>
        <taxon>Teleostei</taxon>
        <taxon>Neoteleostei</taxon>
        <taxon>Acanthomorphata</taxon>
        <taxon>Ovalentaria</taxon>
        <taxon>Atherinomorphae</taxon>
        <taxon>Cyprinodontiformes</taxon>
        <taxon>Goodeidae</taxon>
        <taxon>Xenoophorus</taxon>
    </lineage>
</organism>
<evidence type="ECO:0000256" key="1">
    <source>
        <dbReference type="SAM" id="MobiDB-lite"/>
    </source>
</evidence>
<proteinExistence type="predicted"/>
<name>A0ABV0Q5R6_9TELE</name>
<protein>
    <submittedName>
        <fullName evidence="2">Uncharacterized protein</fullName>
    </submittedName>
</protein>
<dbReference type="Proteomes" id="UP001434883">
    <property type="component" value="Unassembled WGS sequence"/>
</dbReference>
<evidence type="ECO:0000313" key="2">
    <source>
        <dbReference type="EMBL" id="MEQ2190807.1"/>
    </source>
</evidence>
<sequence length="248" mass="27809">MPGSNCDQVSCVRLEVSKHSRVLCSVQGDDLEIAPGQGGVLNVVTRDSLWLKRTPAHPNTGLPRIRDLASLILHTKLTNDGIPQVLRDDAHVIKVHKVQVVFHRGSYHLPQHFVVAVPRRDHQHCHTLLPQLSHRSNHIPWFYPISQPHQHSWEAFTSPVRRSGSQHPLLSHFESVDCVGVPPEGSYVFQSPLEAILGNVSVEAKLQAWLGTHLQQSYSHLILSQRKGEQELRQEGEHAGMLVGRHTP</sequence>
<comment type="caution">
    <text evidence="2">The sequence shown here is derived from an EMBL/GenBank/DDBJ whole genome shotgun (WGS) entry which is preliminary data.</text>
</comment>
<evidence type="ECO:0000313" key="3">
    <source>
        <dbReference type="Proteomes" id="UP001434883"/>
    </source>
</evidence>
<gene>
    <name evidence="2" type="ORF">XENOCAPTIV_010753</name>
</gene>
<feature type="compositionally biased region" description="Basic and acidic residues" evidence="1">
    <location>
        <begin position="229"/>
        <end position="238"/>
    </location>
</feature>
<accession>A0ABV0Q5R6</accession>
<dbReference type="EMBL" id="JAHRIN010000231">
    <property type="protein sequence ID" value="MEQ2190807.1"/>
    <property type="molecule type" value="Genomic_DNA"/>
</dbReference>
<keyword evidence="3" id="KW-1185">Reference proteome</keyword>
<feature type="region of interest" description="Disordered" evidence="1">
    <location>
        <begin position="229"/>
        <end position="248"/>
    </location>
</feature>